<reference evidence="12" key="1">
    <citation type="submission" date="2021-11" db="EMBL/GenBank/DDBJ databases">
        <authorList>
            <person name="Schell T."/>
        </authorList>
    </citation>
    <scope>NUCLEOTIDE SEQUENCE</scope>
    <source>
        <strain evidence="12">M5</strain>
    </source>
</reference>
<evidence type="ECO:0000256" key="3">
    <source>
        <dbReference type="ARBA" id="ARBA00022670"/>
    </source>
</evidence>
<protein>
    <submittedName>
        <fullName evidence="12">Uncharacterized protein</fullName>
    </submittedName>
</protein>
<dbReference type="OrthoDB" id="2262349at2759"/>
<evidence type="ECO:0000256" key="4">
    <source>
        <dbReference type="ARBA" id="ARBA00022801"/>
    </source>
</evidence>
<name>A0A8J2RIY8_9CRUS</name>
<keyword evidence="3" id="KW-0645">Protease</keyword>
<evidence type="ECO:0000313" key="13">
    <source>
        <dbReference type="Proteomes" id="UP000789390"/>
    </source>
</evidence>
<dbReference type="CDD" id="cd04702">
    <property type="entry name" value="ASRGL1_like"/>
    <property type="match status" value="1"/>
</dbReference>
<comment type="catalytic activity">
    <reaction evidence="6">
        <text>L-asparagine + H2O = L-aspartate + NH4(+)</text>
        <dbReference type="Rhea" id="RHEA:21016"/>
        <dbReference type="ChEBI" id="CHEBI:15377"/>
        <dbReference type="ChEBI" id="CHEBI:28938"/>
        <dbReference type="ChEBI" id="CHEBI:29991"/>
        <dbReference type="ChEBI" id="CHEBI:58048"/>
        <dbReference type="EC" id="3.5.1.1"/>
    </reaction>
</comment>
<dbReference type="Proteomes" id="UP000789390">
    <property type="component" value="Unassembled WGS sequence"/>
</dbReference>
<dbReference type="PANTHER" id="PTHR10188">
    <property type="entry name" value="L-ASPARAGINASE"/>
    <property type="match status" value="1"/>
</dbReference>
<dbReference type="InterPro" id="IPR029055">
    <property type="entry name" value="Ntn_hydrolases_N"/>
</dbReference>
<dbReference type="GO" id="GO:0008798">
    <property type="term" value="F:beta-aspartyl-peptidase activity"/>
    <property type="evidence" value="ECO:0007669"/>
    <property type="project" value="UniProtKB-EC"/>
</dbReference>
<dbReference type="GO" id="GO:0006508">
    <property type="term" value="P:proteolysis"/>
    <property type="evidence" value="ECO:0007669"/>
    <property type="project" value="UniProtKB-KW"/>
</dbReference>
<dbReference type="Pfam" id="PF01112">
    <property type="entry name" value="Asparaginase_2"/>
    <property type="match status" value="1"/>
</dbReference>
<keyword evidence="4" id="KW-0378">Hydrolase</keyword>
<dbReference type="FunFam" id="3.60.20.30:FF:000001">
    <property type="entry name" value="Isoaspartyl peptidase/L-asparaginase"/>
    <property type="match status" value="1"/>
</dbReference>
<comment type="function">
    <text evidence="7">Has both L-asparaginase and beta-aspartyl peptidase activity. Does not have aspartylglucosaminidase activity and is inactive toward GlcNAc-L-Asn. Likewise, has no activity toward glutamine.</text>
</comment>
<evidence type="ECO:0000256" key="11">
    <source>
        <dbReference type="PIRSR" id="PIRSR600246-3"/>
    </source>
</evidence>
<evidence type="ECO:0000313" key="12">
    <source>
        <dbReference type="EMBL" id="CAH0100651.1"/>
    </source>
</evidence>
<dbReference type="EMBL" id="CAKKLH010000043">
    <property type="protein sequence ID" value="CAH0100651.1"/>
    <property type="molecule type" value="Genomic_DNA"/>
</dbReference>
<keyword evidence="13" id="KW-1185">Reference proteome</keyword>
<dbReference type="AlphaFoldDB" id="A0A8J2RIY8"/>
<dbReference type="Gene3D" id="3.60.20.30">
    <property type="entry name" value="(Glycosyl)asparaginase"/>
    <property type="match status" value="1"/>
</dbReference>
<evidence type="ECO:0000256" key="2">
    <source>
        <dbReference type="ARBA" id="ARBA00010872"/>
    </source>
</evidence>
<dbReference type="GO" id="GO:0004067">
    <property type="term" value="F:asparaginase activity"/>
    <property type="evidence" value="ECO:0007669"/>
    <property type="project" value="UniProtKB-EC"/>
</dbReference>
<dbReference type="SUPFAM" id="SSF56235">
    <property type="entry name" value="N-terminal nucleophile aminohydrolases (Ntn hydrolases)"/>
    <property type="match status" value="1"/>
</dbReference>
<comment type="similarity">
    <text evidence="2">Belongs to the Ntn-hydrolase family.</text>
</comment>
<feature type="binding site" evidence="10">
    <location>
        <begin position="205"/>
        <end position="208"/>
    </location>
    <ligand>
        <name>substrate</name>
    </ligand>
</feature>
<evidence type="ECO:0000256" key="7">
    <source>
        <dbReference type="ARBA" id="ARBA00054922"/>
    </source>
</evidence>
<feature type="binding site" evidence="10">
    <location>
        <begin position="228"/>
        <end position="231"/>
    </location>
    <ligand>
        <name>substrate</name>
    </ligand>
</feature>
<dbReference type="PANTHER" id="PTHR10188:SF41">
    <property type="entry name" value="ISOASPARTYL PEPTIDASE_L-ASPARAGINASE"/>
    <property type="match status" value="1"/>
</dbReference>
<dbReference type="GO" id="GO:0005737">
    <property type="term" value="C:cytoplasm"/>
    <property type="evidence" value="ECO:0007669"/>
    <property type="project" value="TreeGrafter"/>
</dbReference>
<evidence type="ECO:0000256" key="9">
    <source>
        <dbReference type="PIRSR" id="PIRSR600246-1"/>
    </source>
</evidence>
<evidence type="ECO:0000256" key="5">
    <source>
        <dbReference type="ARBA" id="ARBA00022813"/>
    </source>
</evidence>
<keyword evidence="5" id="KW-0068">Autocatalytic cleavage</keyword>
<comment type="caution">
    <text evidence="12">The sequence shown here is derived from an EMBL/GenBank/DDBJ whole genome shotgun (WGS) entry which is preliminary data.</text>
</comment>
<evidence type="ECO:0000256" key="8">
    <source>
        <dbReference type="ARBA" id="ARBA00061780"/>
    </source>
</evidence>
<evidence type="ECO:0000256" key="1">
    <source>
        <dbReference type="ARBA" id="ARBA00000306"/>
    </source>
</evidence>
<gene>
    <name evidence="12" type="ORF">DGAL_LOCUS2938</name>
</gene>
<dbReference type="InterPro" id="IPR000246">
    <property type="entry name" value="Peptidase_T2"/>
</dbReference>
<sequence>MFLGTTMIDPVILVHGGAGDIPEWRVPLKLHGVRKAARAGYNILSKVECSALDAVEAAVKIMEDDEAFNAGKGSVLTIKGTIEMDAIIMEGKNLNTGAVAGLSNVSNPVSVARLVMDSTPHIFLAGPGANAFAREKGVPYVPDDELITDFAREALDDFIHGKGEATSELGQESKHGTVGAVAIDRYGHLACATSTGGMTGKLPGRVGDTPLVGAGGYCDDAEGASSATGHGESIAKVCLCHHIIGLMQSGLDPKEATELALTNMKNRTGGTAGAITLSNKGQVGIHFNSKRMAWAYVRGGEVHSGINPDEDDIELL</sequence>
<dbReference type="InterPro" id="IPR033844">
    <property type="entry name" value="ASRGL1_meta"/>
</dbReference>
<comment type="subunit">
    <text evidence="8">Heterodimer of an alpha and beta chain produced by autocleavage.</text>
</comment>
<dbReference type="GO" id="GO:0033345">
    <property type="term" value="P:L-asparagine catabolic process via L-aspartate"/>
    <property type="evidence" value="ECO:0007669"/>
    <property type="project" value="TreeGrafter"/>
</dbReference>
<feature type="active site" description="Nucleophile" evidence="9">
    <location>
        <position position="177"/>
    </location>
</feature>
<feature type="site" description="Cleavage; by autolysis" evidence="11">
    <location>
        <begin position="176"/>
        <end position="177"/>
    </location>
</feature>
<organism evidence="12 13">
    <name type="scientific">Daphnia galeata</name>
    <dbReference type="NCBI Taxonomy" id="27404"/>
    <lineage>
        <taxon>Eukaryota</taxon>
        <taxon>Metazoa</taxon>
        <taxon>Ecdysozoa</taxon>
        <taxon>Arthropoda</taxon>
        <taxon>Crustacea</taxon>
        <taxon>Branchiopoda</taxon>
        <taxon>Diplostraca</taxon>
        <taxon>Cladocera</taxon>
        <taxon>Anomopoda</taxon>
        <taxon>Daphniidae</taxon>
        <taxon>Daphnia</taxon>
    </lineage>
</organism>
<evidence type="ECO:0000256" key="10">
    <source>
        <dbReference type="PIRSR" id="PIRSR600246-2"/>
    </source>
</evidence>
<accession>A0A8J2RIY8</accession>
<comment type="catalytic activity">
    <reaction evidence="1">
        <text>Cleavage of a beta-linked Asp residue from the N-terminus of a polypeptide.</text>
        <dbReference type="EC" id="3.4.19.5"/>
    </reaction>
</comment>
<proteinExistence type="inferred from homology"/>
<evidence type="ECO:0000256" key="6">
    <source>
        <dbReference type="ARBA" id="ARBA00049366"/>
    </source>
</evidence>